<dbReference type="RefSeq" id="WP_130611613.1">
    <property type="nucleotide sequence ID" value="NZ_AP019400.1"/>
</dbReference>
<dbReference type="InterPro" id="IPR015864">
    <property type="entry name" value="FAD_synthase"/>
</dbReference>
<dbReference type="FunFam" id="3.40.50.620:FF:000021">
    <property type="entry name" value="Riboflavin biosynthesis protein"/>
    <property type="match status" value="1"/>
</dbReference>
<dbReference type="EMBL" id="AP019400">
    <property type="protein sequence ID" value="BBI34388.1"/>
    <property type="molecule type" value="Genomic_DNA"/>
</dbReference>
<organism evidence="17 18">
    <name type="scientific">Cohnella abietis</name>
    <dbReference type="NCBI Taxonomy" id="2507935"/>
    <lineage>
        <taxon>Bacteria</taxon>
        <taxon>Bacillati</taxon>
        <taxon>Bacillota</taxon>
        <taxon>Bacilli</taxon>
        <taxon>Bacillales</taxon>
        <taxon>Paenibacillaceae</taxon>
        <taxon>Cohnella</taxon>
    </lineage>
</organism>
<dbReference type="CDD" id="cd02064">
    <property type="entry name" value="FAD_synthetase_N"/>
    <property type="match status" value="1"/>
</dbReference>
<evidence type="ECO:0000256" key="10">
    <source>
        <dbReference type="ARBA" id="ARBA00022827"/>
    </source>
</evidence>
<evidence type="ECO:0000259" key="16">
    <source>
        <dbReference type="SMART" id="SM00904"/>
    </source>
</evidence>
<feature type="domain" description="Riboflavin kinase" evidence="16">
    <location>
        <begin position="190"/>
        <end position="322"/>
    </location>
</feature>
<dbReference type="InterPro" id="IPR014729">
    <property type="entry name" value="Rossmann-like_a/b/a_fold"/>
</dbReference>
<keyword evidence="6 15" id="KW-0808">Transferase</keyword>
<dbReference type="GO" id="GO:0008531">
    <property type="term" value="F:riboflavin kinase activity"/>
    <property type="evidence" value="ECO:0007669"/>
    <property type="project" value="UniProtKB-UniRule"/>
</dbReference>
<evidence type="ECO:0000256" key="3">
    <source>
        <dbReference type="ARBA" id="ARBA00005201"/>
    </source>
</evidence>
<evidence type="ECO:0000256" key="12">
    <source>
        <dbReference type="ARBA" id="ARBA00023268"/>
    </source>
</evidence>
<dbReference type="GO" id="GO:0006747">
    <property type="term" value="P:FAD biosynthetic process"/>
    <property type="evidence" value="ECO:0007669"/>
    <property type="project" value="UniProtKB-UniRule"/>
</dbReference>
<evidence type="ECO:0000256" key="15">
    <source>
        <dbReference type="PIRNR" id="PIRNR004491"/>
    </source>
</evidence>
<dbReference type="UniPathway" id="UPA00277">
    <property type="reaction ID" value="UER00407"/>
</dbReference>
<keyword evidence="18" id="KW-1185">Reference proteome</keyword>
<keyword evidence="5 15" id="KW-0288">FMN</keyword>
<evidence type="ECO:0000313" key="17">
    <source>
        <dbReference type="EMBL" id="BBI34388.1"/>
    </source>
</evidence>
<comment type="catalytic activity">
    <reaction evidence="13 15">
        <text>riboflavin + ATP = FMN + ADP + H(+)</text>
        <dbReference type="Rhea" id="RHEA:14357"/>
        <dbReference type="ChEBI" id="CHEBI:15378"/>
        <dbReference type="ChEBI" id="CHEBI:30616"/>
        <dbReference type="ChEBI" id="CHEBI:57986"/>
        <dbReference type="ChEBI" id="CHEBI:58210"/>
        <dbReference type="ChEBI" id="CHEBI:456216"/>
        <dbReference type="EC" id="2.7.1.26"/>
    </reaction>
</comment>
<evidence type="ECO:0000256" key="14">
    <source>
        <dbReference type="ARBA" id="ARBA00049494"/>
    </source>
</evidence>
<dbReference type="SMART" id="SM00904">
    <property type="entry name" value="Flavokinase"/>
    <property type="match status" value="1"/>
</dbReference>
<dbReference type="GO" id="GO:0005524">
    <property type="term" value="F:ATP binding"/>
    <property type="evidence" value="ECO:0007669"/>
    <property type="project" value="UniProtKB-UniRule"/>
</dbReference>
<dbReference type="InterPro" id="IPR002606">
    <property type="entry name" value="Riboflavin_kinase_bac"/>
</dbReference>
<evidence type="ECO:0000313" key="18">
    <source>
        <dbReference type="Proteomes" id="UP000289856"/>
    </source>
</evidence>
<keyword evidence="11 15" id="KW-0067">ATP-binding</keyword>
<keyword evidence="7 15" id="KW-0548">Nucleotidyltransferase</keyword>
<comment type="similarity">
    <text evidence="15">Belongs to the ribF family.</text>
</comment>
<dbReference type="Gene3D" id="2.40.30.30">
    <property type="entry name" value="Riboflavin kinase-like"/>
    <property type="match status" value="1"/>
</dbReference>
<evidence type="ECO:0000256" key="9">
    <source>
        <dbReference type="ARBA" id="ARBA00022777"/>
    </source>
</evidence>
<gene>
    <name evidence="17" type="ORF">KCTCHS21_37870</name>
</gene>
<dbReference type="GO" id="GO:0009398">
    <property type="term" value="P:FMN biosynthetic process"/>
    <property type="evidence" value="ECO:0007669"/>
    <property type="project" value="UniProtKB-UniRule"/>
</dbReference>
<dbReference type="Pfam" id="PF06574">
    <property type="entry name" value="FAD_syn"/>
    <property type="match status" value="1"/>
</dbReference>
<keyword evidence="12" id="KW-0511">Multifunctional enzyme</keyword>
<name>A0A3T1D8Q1_9BACL</name>
<evidence type="ECO:0000256" key="6">
    <source>
        <dbReference type="ARBA" id="ARBA00022679"/>
    </source>
</evidence>
<keyword evidence="10 15" id="KW-0274">FAD</keyword>
<dbReference type="FunFam" id="2.40.30.30:FF:000003">
    <property type="entry name" value="Riboflavin biosynthesis protein"/>
    <property type="match status" value="1"/>
</dbReference>
<keyword evidence="4 15" id="KW-0285">Flavoprotein</keyword>
<evidence type="ECO:0000256" key="13">
    <source>
        <dbReference type="ARBA" id="ARBA00047880"/>
    </source>
</evidence>
<dbReference type="KEGG" id="cohn:KCTCHS21_37870"/>
<evidence type="ECO:0000256" key="5">
    <source>
        <dbReference type="ARBA" id="ARBA00022643"/>
    </source>
</evidence>
<dbReference type="SUPFAM" id="SSF82114">
    <property type="entry name" value="Riboflavin kinase-like"/>
    <property type="match status" value="1"/>
</dbReference>
<evidence type="ECO:0000256" key="4">
    <source>
        <dbReference type="ARBA" id="ARBA00022630"/>
    </source>
</evidence>
<dbReference type="PANTHER" id="PTHR22749">
    <property type="entry name" value="RIBOFLAVIN KINASE/FMN ADENYLYLTRANSFERASE"/>
    <property type="match status" value="1"/>
</dbReference>
<dbReference type="Proteomes" id="UP000289856">
    <property type="component" value="Chromosome"/>
</dbReference>
<dbReference type="InterPro" id="IPR023468">
    <property type="entry name" value="Riboflavin_kinase"/>
</dbReference>
<evidence type="ECO:0000256" key="2">
    <source>
        <dbReference type="ARBA" id="ARBA00004726"/>
    </source>
</evidence>
<dbReference type="OrthoDB" id="9803667at2"/>
<dbReference type="NCBIfam" id="TIGR00083">
    <property type="entry name" value="ribF"/>
    <property type="match status" value="1"/>
</dbReference>
<keyword evidence="8 15" id="KW-0547">Nucleotide-binding</keyword>
<sequence>MERYDLSVANVTGALPIGASKANGISLAIGFFDGVHLGHLEVVRQAVSIAREQGLVPAVMTFNPHPRVVLGHGSQYETVLTPLSDKLALLSELGVEAAYIIHFDQAFSEVTAEQFVKSFIVPLGVKTTVVGFDFAFGHRGAGNADALRMYGNGEIQVHVVSPVYLDGEKVSSTRIRDRLAEGDSSESSKLLGRPYEIKGLVVHGDARGRLLGFPTANVLPEQPYVIPRSGVYAIDIDVLSDSGSRERRYQGVLNVGYRPTFDAPGGALRLEAHLFDFDGDLYGRQLSLTLHSFLRSEKKFESIEQLVGQITSDAAEAREILSVRK</sequence>
<dbReference type="NCBIfam" id="NF004162">
    <property type="entry name" value="PRK05627.1-5"/>
    <property type="match status" value="1"/>
</dbReference>
<comment type="pathway">
    <text evidence="2 15">Cofactor biosynthesis; FAD biosynthesis; FAD from FMN: step 1/1.</text>
</comment>
<dbReference type="Gene3D" id="3.40.50.620">
    <property type="entry name" value="HUPs"/>
    <property type="match status" value="1"/>
</dbReference>
<evidence type="ECO:0000256" key="11">
    <source>
        <dbReference type="ARBA" id="ARBA00022840"/>
    </source>
</evidence>
<dbReference type="GO" id="GO:0009231">
    <property type="term" value="P:riboflavin biosynthetic process"/>
    <property type="evidence" value="ECO:0007669"/>
    <property type="project" value="InterPro"/>
</dbReference>
<dbReference type="GO" id="GO:0003919">
    <property type="term" value="F:FMN adenylyltransferase activity"/>
    <property type="evidence" value="ECO:0007669"/>
    <property type="project" value="UniProtKB-UniRule"/>
</dbReference>
<dbReference type="InterPro" id="IPR015865">
    <property type="entry name" value="Riboflavin_kinase_bac/euk"/>
</dbReference>
<evidence type="ECO:0000256" key="8">
    <source>
        <dbReference type="ARBA" id="ARBA00022741"/>
    </source>
</evidence>
<comment type="catalytic activity">
    <reaction evidence="14 15">
        <text>FMN + ATP + H(+) = FAD + diphosphate</text>
        <dbReference type="Rhea" id="RHEA:17237"/>
        <dbReference type="ChEBI" id="CHEBI:15378"/>
        <dbReference type="ChEBI" id="CHEBI:30616"/>
        <dbReference type="ChEBI" id="CHEBI:33019"/>
        <dbReference type="ChEBI" id="CHEBI:57692"/>
        <dbReference type="ChEBI" id="CHEBI:58210"/>
        <dbReference type="EC" id="2.7.7.2"/>
    </reaction>
</comment>
<protein>
    <recommendedName>
        <fullName evidence="15">Riboflavin biosynthesis protein</fullName>
    </recommendedName>
    <domain>
        <recommendedName>
            <fullName evidence="15">Riboflavin kinase</fullName>
            <ecNumber evidence="15">2.7.1.26</ecNumber>
        </recommendedName>
        <alternativeName>
            <fullName evidence="15">Flavokinase</fullName>
        </alternativeName>
    </domain>
    <domain>
        <recommendedName>
            <fullName evidence="15">FMN adenylyltransferase</fullName>
            <ecNumber evidence="15">2.7.7.2</ecNumber>
        </recommendedName>
        <alternativeName>
            <fullName evidence="15">FAD pyrophosphorylase</fullName>
        </alternativeName>
        <alternativeName>
            <fullName evidence="15">FAD synthase</fullName>
        </alternativeName>
    </domain>
</protein>
<dbReference type="AlphaFoldDB" id="A0A3T1D8Q1"/>
<dbReference type="NCBIfam" id="NF004160">
    <property type="entry name" value="PRK05627.1-3"/>
    <property type="match status" value="1"/>
</dbReference>
<comment type="function">
    <text evidence="1">Catalyzes the phosphorylation of riboflavin to FMN followed by the adenylation of FMN to FAD.</text>
</comment>
<dbReference type="PIRSF" id="PIRSF004491">
    <property type="entry name" value="FAD_Synth"/>
    <property type="match status" value="1"/>
</dbReference>
<evidence type="ECO:0000256" key="1">
    <source>
        <dbReference type="ARBA" id="ARBA00002121"/>
    </source>
</evidence>
<evidence type="ECO:0000256" key="7">
    <source>
        <dbReference type="ARBA" id="ARBA00022695"/>
    </source>
</evidence>
<reference evidence="17 18" key="1">
    <citation type="submission" date="2019-01" db="EMBL/GenBank/DDBJ databases">
        <title>Complete genome sequence of Cohnella hallensis HS21 isolated from Korean fir (Abies koreana) rhizospheric soil.</title>
        <authorList>
            <person name="Jiang L."/>
            <person name="Kang S.W."/>
            <person name="Kim S."/>
            <person name="Jung J."/>
            <person name="Kim C.Y."/>
            <person name="Kim D.H."/>
            <person name="Kim S.W."/>
            <person name="Lee J."/>
        </authorList>
    </citation>
    <scope>NUCLEOTIDE SEQUENCE [LARGE SCALE GENOMIC DNA]</scope>
    <source>
        <strain evidence="17 18">HS21</strain>
    </source>
</reference>
<dbReference type="EC" id="2.7.1.26" evidence="15"/>
<comment type="pathway">
    <text evidence="3 15">Cofactor biosynthesis; FMN biosynthesis; FMN from riboflavin (ATP route): step 1/1.</text>
</comment>
<dbReference type="Pfam" id="PF01687">
    <property type="entry name" value="Flavokinase"/>
    <property type="match status" value="1"/>
</dbReference>
<dbReference type="EC" id="2.7.7.2" evidence="15"/>
<proteinExistence type="inferred from homology"/>
<dbReference type="PANTHER" id="PTHR22749:SF6">
    <property type="entry name" value="RIBOFLAVIN KINASE"/>
    <property type="match status" value="1"/>
</dbReference>
<dbReference type="UniPathway" id="UPA00276">
    <property type="reaction ID" value="UER00406"/>
</dbReference>
<dbReference type="InterPro" id="IPR023465">
    <property type="entry name" value="Riboflavin_kinase_dom_sf"/>
</dbReference>
<keyword evidence="9 15" id="KW-0418">Kinase</keyword>
<accession>A0A3T1D8Q1</accession>
<dbReference type="SUPFAM" id="SSF52374">
    <property type="entry name" value="Nucleotidylyl transferase"/>
    <property type="match status" value="1"/>
</dbReference>